<comment type="caution">
    <text evidence="1">The sequence shown here is derived from an EMBL/GenBank/DDBJ whole genome shotgun (WGS) entry which is preliminary data.</text>
</comment>
<reference evidence="1" key="1">
    <citation type="journal article" date="2022" name="bioRxiv">
        <title>Population genetic analysis of Ophidiomyces ophidiicola, the causative agent of snake fungal disease, indicates recent introductions to the USA.</title>
        <authorList>
            <person name="Ladner J.T."/>
            <person name="Palmer J.M."/>
            <person name="Ettinger C.L."/>
            <person name="Stajich J.E."/>
            <person name="Farrell T.M."/>
            <person name="Glorioso B.M."/>
            <person name="Lawson B."/>
            <person name="Price S.J."/>
            <person name="Stengle A.G."/>
            <person name="Grear D.A."/>
            <person name="Lorch J.M."/>
        </authorList>
    </citation>
    <scope>NUCLEOTIDE SEQUENCE</scope>
    <source>
        <strain evidence="1">NWHC 24266-5</strain>
    </source>
</reference>
<dbReference type="EMBL" id="JALBCA010000116">
    <property type="protein sequence ID" value="KAI2382595.1"/>
    <property type="molecule type" value="Genomic_DNA"/>
</dbReference>
<gene>
    <name evidence="1" type="ORF">LOY88_005871</name>
</gene>
<name>A0ACB8UQ17_9EURO</name>
<protein>
    <submittedName>
        <fullName evidence="1">Uncharacterized protein</fullName>
    </submittedName>
</protein>
<evidence type="ECO:0000313" key="1">
    <source>
        <dbReference type="EMBL" id="KAI2382595.1"/>
    </source>
</evidence>
<organism evidence="1">
    <name type="scientific">Ophidiomyces ophidiicola</name>
    <dbReference type="NCBI Taxonomy" id="1387563"/>
    <lineage>
        <taxon>Eukaryota</taxon>
        <taxon>Fungi</taxon>
        <taxon>Dikarya</taxon>
        <taxon>Ascomycota</taxon>
        <taxon>Pezizomycotina</taxon>
        <taxon>Eurotiomycetes</taxon>
        <taxon>Eurotiomycetidae</taxon>
        <taxon>Onygenales</taxon>
        <taxon>Onygenaceae</taxon>
        <taxon>Ophidiomyces</taxon>
    </lineage>
</organism>
<sequence length="276" mass="30865">MLILFLLILLGKEEHNLVNVFKNKMENKLNDAKARKNKASGLKPSTRGKSEKDQNTTQKEKEKSECVGSKGFSSGPQTSNKNEHIDNKGTGPRYEQEVSDWDAICTAACLLHDVRGIRNELTIFRALVVQQKLAWDGLLSKGFLKASDTDGPDYILRELDRMCGMTDNIKKSVLDILSLEQSSIGITEAMEASEQSEQAMKQSEQSMKQSEQSIKQGKTLMVFTIVTIVFTPMSFLTSLFALNTSAFPHDGHGNLFYHSSWIFPMICKFVLSQLSS</sequence>
<proteinExistence type="predicted"/>
<accession>A0ACB8UQ17</accession>